<proteinExistence type="predicted"/>
<keyword evidence="2" id="KW-1185">Reference proteome</keyword>
<feature type="non-terminal residue" evidence="1">
    <location>
        <position position="1"/>
    </location>
</feature>
<evidence type="ECO:0000313" key="2">
    <source>
        <dbReference type="Proteomes" id="UP000823405"/>
    </source>
</evidence>
<dbReference type="InterPro" id="IPR052980">
    <property type="entry name" value="Crinkler_effector"/>
</dbReference>
<dbReference type="PANTHER" id="PTHR33129:SF1">
    <property type="entry name" value="ATP-BINDING PROTEIN"/>
    <property type="match status" value="1"/>
</dbReference>
<dbReference type="EMBL" id="JAAAIN010005554">
    <property type="protein sequence ID" value="KAG0273941.1"/>
    <property type="molecule type" value="Genomic_DNA"/>
</dbReference>
<dbReference type="AlphaFoldDB" id="A0A9P6UCP8"/>
<comment type="caution">
    <text evidence="1">The sequence shown here is derived from an EMBL/GenBank/DDBJ whole genome shotgun (WGS) entry which is preliminary data.</text>
</comment>
<gene>
    <name evidence="1" type="ORF">BGZ97_010591</name>
</gene>
<protein>
    <submittedName>
        <fullName evidence="1">Uncharacterized protein</fullName>
    </submittedName>
</protein>
<dbReference type="PANTHER" id="PTHR33129">
    <property type="entry name" value="PROTEIN KINASE DOMAIN-CONTAINING PROTEIN-RELATED"/>
    <property type="match status" value="1"/>
</dbReference>
<reference evidence="1" key="1">
    <citation type="journal article" date="2020" name="Fungal Divers.">
        <title>Resolving the Mortierellaceae phylogeny through synthesis of multi-gene phylogenetics and phylogenomics.</title>
        <authorList>
            <person name="Vandepol N."/>
            <person name="Liber J."/>
            <person name="Desiro A."/>
            <person name="Na H."/>
            <person name="Kennedy M."/>
            <person name="Barry K."/>
            <person name="Grigoriev I.V."/>
            <person name="Miller A.N."/>
            <person name="O'Donnell K."/>
            <person name="Stajich J.E."/>
            <person name="Bonito G."/>
        </authorList>
    </citation>
    <scope>NUCLEOTIDE SEQUENCE</scope>
    <source>
        <strain evidence="1">NVP60</strain>
    </source>
</reference>
<feature type="non-terminal residue" evidence="1">
    <location>
        <position position="211"/>
    </location>
</feature>
<organism evidence="1 2">
    <name type="scientific">Linnemannia gamsii</name>
    <dbReference type="NCBI Taxonomy" id="64522"/>
    <lineage>
        <taxon>Eukaryota</taxon>
        <taxon>Fungi</taxon>
        <taxon>Fungi incertae sedis</taxon>
        <taxon>Mucoromycota</taxon>
        <taxon>Mortierellomycotina</taxon>
        <taxon>Mortierellomycetes</taxon>
        <taxon>Mortierellales</taxon>
        <taxon>Mortierellaceae</taxon>
        <taxon>Linnemannia</taxon>
    </lineage>
</organism>
<evidence type="ECO:0000313" key="1">
    <source>
        <dbReference type="EMBL" id="KAG0273941.1"/>
    </source>
</evidence>
<dbReference type="Proteomes" id="UP000823405">
    <property type="component" value="Unassembled WGS sequence"/>
</dbReference>
<sequence>SNDDNPPIIIFHTKRSAKCYVYGGLSTVRSGNIEDFEPFLSLPETWYFVDSSPDPILGRAKTVISASPKTLFSEAHQYHDVVKGVAWRYYMAPWSLEELIMCRTNVTSFQVVPLEALEDLYAKIGGVPRYVLERPMKILNFTPDDLDRAKAMACERLEQALERVKDPVMLMQYFSQGKDTLEFSSRLIHRWPMDDHGTFRLDWASEYVVEK</sequence>
<name>A0A9P6UCP8_9FUNG</name>
<dbReference type="OrthoDB" id="19861at2759"/>
<accession>A0A9P6UCP8</accession>